<keyword evidence="4" id="KW-0813">Transport</keyword>
<evidence type="ECO:0000256" key="8">
    <source>
        <dbReference type="ARBA" id="ARBA00023196"/>
    </source>
</evidence>
<accession>A0A1F6A493</accession>
<dbReference type="EMBL" id="MFJM01000001">
    <property type="protein sequence ID" value="OGG19334.1"/>
    <property type="molecule type" value="Genomic_DNA"/>
</dbReference>
<sequence>MSQISDIKEQINDLITFKHISAAFTEAAAVKLKNIRSAFERNDHFFEEITHIYHLVEINVRQANINMNAASPSSSTSTRKLSVAFTSNQRFFGSINNEIMNYLLQNSKRYQTERFVIGTTGINYLRAINFKEKFNTLQFAQDTPDQKEIEEFLNITVNFGQVTIYYPRFVSFLKQEVGSVDLTRKIPPVGEKEKEKLKEEINLIFEPELSIMIKFFDTEVRSILFKRVLLETNLARTAARLLSMSQAEERTDYEIKAKKSELKKAIRSHTNTKLLDTFSGIKKWKHSISTRRTLAEMKNKVFFLESPQTI</sequence>
<dbReference type="STRING" id="1798383.A3D78_06205"/>
<keyword evidence="5" id="KW-0375">Hydrogen ion transport</keyword>
<evidence type="ECO:0000313" key="10">
    <source>
        <dbReference type="EMBL" id="OGG19334.1"/>
    </source>
</evidence>
<keyword evidence="9" id="KW-0066">ATP synthesis</keyword>
<dbReference type="Gene3D" id="3.40.1380.10">
    <property type="match status" value="1"/>
</dbReference>
<comment type="similarity">
    <text evidence="3">Belongs to the ATPase gamma chain family.</text>
</comment>
<name>A0A1F6A493_9BACT</name>
<evidence type="ECO:0000313" key="11">
    <source>
        <dbReference type="Proteomes" id="UP000176253"/>
    </source>
</evidence>
<protein>
    <recommendedName>
        <fullName evidence="12">ATP synthase gamma chain</fullName>
    </recommendedName>
</protein>
<evidence type="ECO:0000256" key="5">
    <source>
        <dbReference type="ARBA" id="ARBA00022781"/>
    </source>
</evidence>
<evidence type="ECO:0000256" key="3">
    <source>
        <dbReference type="ARBA" id="ARBA00007681"/>
    </source>
</evidence>
<dbReference type="Proteomes" id="UP000176253">
    <property type="component" value="Unassembled WGS sequence"/>
</dbReference>
<evidence type="ECO:0000256" key="7">
    <source>
        <dbReference type="ARBA" id="ARBA00023136"/>
    </source>
</evidence>
<evidence type="ECO:0000256" key="9">
    <source>
        <dbReference type="ARBA" id="ARBA00023310"/>
    </source>
</evidence>
<reference evidence="10 11" key="1">
    <citation type="journal article" date="2016" name="Nat. Commun.">
        <title>Thousands of microbial genomes shed light on interconnected biogeochemical processes in an aquifer system.</title>
        <authorList>
            <person name="Anantharaman K."/>
            <person name="Brown C.T."/>
            <person name="Hug L.A."/>
            <person name="Sharon I."/>
            <person name="Castelle C.J."/>
            <person name="Probst A.J."/>
            <person name="Thomas B.C."/>
            <person name="Singh A."/>
            <person name="Wilkins M.J."/>
            <person name="Karaoz U."/>
            <person name="Brodie E.L."/>
            <person name="Williams K.H."/>
            <person name="Hubbard S.S."/>
            <person name="Banfield J.F."/>
        </authorList>
    </citation>
    <scope>NUCLEOTIDE SEQUENCE [LARGE SCALE GENOMIC DNA]</scope>
</reference>
<evidence type="ECO:0000256" key="2">
    <source>
        <dbReference type="ARBA" id="ARBA00004170"/>
    </source>
</evidence>
<dbReference type="SUPFAM" id="SSF52943">
    <property type="entry name" value="ATP synthase (F1-ATPase), gamma subunit"/>
    <property type="match status" value="1"/>
</dbReference>
<dbReference type="GO" id="GO:0045259">
    <property type="term" value="C:proton-transporting ATP synthase complex"/>
    <property type="evidence" value="ECO:0007669"/>
    <property type="project" value="UniProtKB-KW"/>
</dbReference>
<comment type="function">
    <text evidence="1">Produces ATP from ADP in the presence of a proton gradient across the membrane. The gamma chain is believed to be important in regulating ATPase activity and the flow of protons through the CF(0) complex.</text>
</comment>
<evidence type="ECO:0000256" key="6">
    <source>
        <dbReference type="ARBA" id="ARBA00023065"/>
    </source>
</evidence>
<gene>
    <name evidence="10" type="ORF">A3D78_06205</name>
</gene>
<keyword evidence="8" id="KW-0139">CF(1)</keyword>
<keyword evidence="6" id="KW-0406">Ion transport</keyword>
<evidence type="ECO:0008006" key="12">
    <source>
        <dbReference type="Google" id="ProtNLM"/>
    </source>
</evidence>
<dbReference type="InterPro" id="IPR000131">
    <property type="entry name" value="ATP_synth_F1_gsu"/>
</dbReference>
<organism evidence="10 11">
    <name type="scientific">Candidatus Gottesmanbacteria bacterium RIFCSPHIGHO2_02_FULL_39_14</name>
    <dbReference type="NCBI Taxonomy" id="1798383"/>
    <lineage>
        <taxon>Bacteria</taxon>
        <taxon>Candidatus Gottesmaniibacteriota</taxon>
    </lineage>
</organism>
<keyword evidence="7" id="KW-0472">Membrane</keyword>
<evidence type="ECO:0000256" key="1">
    <source>
        <dbReference type="ARBA" id="ARBA00003456"/>
    </source>
</evidence>
<proteinExistence type="inferred from homology"/>
<comment type="caution">
    <text evidence="10">The sequence shown here is derived from an EMBL/GenBank/DDBJ whole genome shotgun (WGS) entry which is preliminary data.</text>
</comment>
<dbReference type="Pfam" id="PF00231">
    <property type="entry name" value="ATP-synt"/>
    <property type="match status" value="1"/>
</dbReference>
<comment type="subcellular location">
    <subcellularLocation>
        <location evidence="2">Membrane</location>
        <topology evidence="2">Peripheral membrane protein</topology>
    </subcellularLocation>
</comment>
<dbReference type="AlphaFoldDB" id="A0A1F6A493"/>
<evidence type="ECO:0000256" key="4">
    <source>
        <dbReference type="ARBA" id="ARBA00022448"/>
    </source>
</evidence>
<dbReference type="GO" id="GO:0046933">
    <property type="term" value="F:proton-transporting ATP synthase activity, rotational mechanism"/>
    <property type="evidence" value="ECO:0007669"/>
    <property type="project" value="InterPro"/>
</dbReference>
<dbReference type="InterPro" id="IPR035968">
    <property type="entry name" value="ATP_synth_F1_ATPase_gsu"/>
</dbReference>